<comment type="caution">
    <text evidence="1">The sequence shown here is derived from an EMBL/GenBank/DDBJ whole genome shotgun (WGS) entry which is preliminary data.</text>
</comment>
<accession>A0A7C1JE84</accession>
<organism evidence="1">
    <name type="scientific">Caldilinea aerophila</name>
    <dbReference type="NCBI Taxonomy" id="133453"/>
    <lineage>
        <taxon>Bacteria</taxon>
        <taxon>Bacillati</taxon>
        <taxon>Chloroflexota</taxon>
        <taxon>Caldilineae</taxon>
        <taxon>Caldilineales</taxon>
        <taxon>Caldilineaceae</taxon>
        <taxon>Caldilinea</taxon>
    </lineage>
</organism>
<reference evidence="1" key="1">
    <citation type="journal article" date="2020" name="mSystems">
        <title>Genome- and Community-Level Interaction Insights into Carbon Utilization and Element Cycling Functions of Hydrothermarchaeota in Hydrothermal Sediment.</title>
        <authorList>
            <person name="Zhou Z."/>
            <person name="Liu Y."/>
            <person name="Xu W."/>
            <person name="Pan J."/>
            <person name="Luo Z.H."/>
            <person name="Li M."/>
        </authorList>
    </citation>
    <scope>NUCLEOTIDE SEQUENCE [LARGE SCALE GENOMIC DNA]</scope>
    <source>
        <strain evidence="1">SpSt-289</strain>
    </source>
</reference>
<protein>
    <submittedName>
        <fullName evidence="1">Uncharacterized protein</fullName>
    </submittedName>
</protein>
<dbReference type="AlphaFoldDB" id="A0A7C1JE84"/>
<dbReference type="OMA" id="HAYLHRK"/>
<dbReference type="EMBL" id="DSMG01000134">
    <property type="protein sequence ID" value="HDX32444.1"/>
    <property type="molecule type" value="Genomic_DNA"/>
</dbReference>
<evidence type="ECO:0000313" key="1">
    <source>
        <dbReference type="EMBL" id="HDX32444.1"/>
    </source>
</evidence>
<sequence>MKLAEFRASLVQVTPPAGISPALQALWYAAKGDWNRAHEITQPGGPELDWVHAYLHRMEGDLGNAAYWYRRAGKPVATGSLEEEWATLVTSFLSRTSRD</sequence>
<gene>
    <name evidence="1" type="ORF">ENQ20_13295</name>
</gene>
<name>A0A7C1JE84_9CHLR</name>
<proteinExistence type="predicted"/>